<name>E7QXN7_HALPU</name>
<accession>E7QXN7</accession>
<evidence type="ECO:0000313" key="1">
    <source>
        <dbReference type="EMBL" id="EFW90588.1"/>
    </source>
</evidence>
<reference evidence="1 2" key="1">
    <citation type="journal article" date="2014" name="ISME J.">
        <title>Trehalose/2-sulfotrehalose biosynthesis and glycine-betaine uptake are widely spread mechanisms for osmoadaptation in the Halobacteriales.</title>
        <authorList>
            <person name="Youssef N.H."/>
            <person name="Savage-Ashlock K.N."/>
            <person name="McCully A.L."/>
            <person name="Luedtke B."/>
            <person name="Shaw E.I."/>
            <person name="Hoff W.D."/>
            <person name="Elshahed M.S."/>
        </authorList>
    </citation>
    <scope>NUCLEOTIDE SEQUENCE [LARGE SCALE GENOMIC DNA]</scope>
    <source>
        <strain evidence="1 2">DX253</strain>
    </source>
</reference>
<dbReference type="Proteomes" id="UP000003751">
    <property type="component" value="Unassembled WGS sequence"/>
</dbReference>
<proteinExistence type="predicted"/>
<dbReference type="EMBL" id="AEMG01000022">
    <property type="protein sequence ID" value="EFW90588.1"/>
    <property type="molecule type" value="Genomic_DNA"/>
</dbReference>
<sequence length="33" mass="3817">MFGRRIDEGEYFEWKPYGGYGTDGQSKDSDVEP</sequence>
<organism evidence="1 2">
    <name type="scientific">Haladaptatus paucihalophilus DX253</name>
    <dbReference type="NCBI Taxonomy" id="797209"/>
    <lineage>
        <taxon>Archaea</taxon>
        <taxon>Methanobacteriati</taxon>
        <taxon>Methanobacteriota</taxon>
        <taxon>Stenosarchaea group</taxon>
        <taxon>Halobacteria</taxon>
        <taxon>Halobacteriales</taxon>
        <taxon>Haladaptataceae</taxon>
        <taxon>Haladaptatus</taxon>
    </lineage>
</organism>
<protein>
    <submittedName>
        <fullName evidence="1">Uncharacterized protein</fullName>
    </submittedName>
</protein>
<dbReference type="AlphaFoldDB" id="E7QXN7"/>
<evidence type="ECO:0000313" key="2">
    <source>
        <dbReference type="Proteomes" id="UP000003751"/>
    </source>
</evidence>
<comment type="caution">
    <text evidence="1">The sequence shown here is derived from an EMBL/GenBank/DDBJ whole genome shotgun (WGS) entry which is preliminary data.</text>
</comment>
<gene>
    <name evidence="1" type="ORF">ZOD2009_17880</name>
</gene>